<keyword evidence="2" id="KW-0175">Coiled coil</keyword>
<evidence type="ECO:0000259" key="7">
    <source>
        <dbReference type="PROSITE" id="PS51136"/>
    </source>
</evidence>
<accession>A0A1G4JRR1</accession>
<dbReference type="PROSITE" id="PS51136">
    <property type="entry name" value="WAC"/>
    <property type="match status" value="1"/>
</dbReference>
<evidence type="ECO:0000313" key="9">
    <source>
        <dbReference type="Proteomes" id="UP000189911"/>
    </source>
</evidence>
<keyword evidence="3 4" id="KW-0539">Nucleus</keyword>
<evidence type="ECO:0000256" key="2">
    <source>
        <dbReference type="ARBA" id="ARBA00023054"/>
    </source>
</evidence>
<dbReference type="PROSITE" id="PS50827">
    <property type="entry name" value="DDT"/>
    <property type="match status" value="1"/>
</dbReference>
<dbReference type="InterPro" id="IPR013136">
    <property type="entry name" value="WSTF_Acf1_Cbp146"/>
</dbReference>
<proteinExistence type="predicted"/>
<dbReference type="GO" id="GO:0005634">
    <property type="term" value="C:nucleus"/>
    <property type="evidence" value="ECO:0007669"/>
    <property type="project" value="UniProtKB-SubCell"/>
</dbReference>
<feature type="compositionally biased region" description="Polar residues" evidence="5">
    <location>
        <begin position="266"/>
        <end position="286"/>
    </location>
</feature>
<dbReference type="AlphaFoldDB" id="A0A1G4JRR1"/>
<protein>
    <submittedName>
        <fullName evidence="8">LANO_0E03708g1_1</fullName>
    </submittedName>
</protein>
<reference evidence="9" key="1">
    <citation type="submission" date="2016-03" db="EMBL/GenBank/DDBJ databases">
        <authorList>
            <person name="Devillers Hugo."/>
        </authorList>
    </citation>
    <scope>NUCLEOTIDE SEQUENCE [LARGE SCALE GENOMIC DNA]</scope>
</reference>
<feature type="region of interest" description="Disordered" evidence="5">
    <location>
        <begin position="261"/>
        <end position="314"/>
    </location>
</feature>
<feature type="domain" description="WAC" evidence="7">
    <location>
        <begin position="23"/>
        <end position="132"/>
    </location>
</feature>
<dbReference type="Pfam" id="PF02791">
    <property type="entry name" value="DDT"/>
    <property type="match status" value="1"/>
</dbReference>
<feature type="domain" description="DDT" evidence="6">
    <location>
        <begin position="358"/>
        <end position="418"/>
    </location>
</feature>
<dbReference type="OrthoDB" id="332390at2759"/>
<evidence type="ECO:0000256" key="3">
    <source>
        <dbReference type="ARBA" id="ARBA00023242"/>
    </source>
</evidence>
<gene>
    <name evidence="8" type="ORF">LANO_0E03708G</name>
</gene>
<evidence type="ECO:0000256" key="5">
    <source>
        <dbReference type="SAM" id="MobiDB-lite"/>
    </source>
</evidence>
<evidence type="ECO:0000256" key="4">
    <source>
        <dbReference type="PROSITE-ProRule" id="PRU00475"/>
    </source>
</evidence>
<dbReference type="Pfam" id="PF15613">
    <property type="entry name" value="WSD"/>
    <property type="match status" value="1"/>
</dbReference>
<sequence>MVCYKRKPIVLPPPRPLPANINIEVWHINETGEWFTSYNDYLKRMDFYMQHQFTCEITGTSFLTFFEALNSEETQFRLVEEKFPLKLREPVAKFVHFNEIRRVDLLVEQVYARFKADFYPGERVYVRRKADKLHRTAGSDELLEKPTPSLADNSQRSYVVKEKARFNAVVDVTAQQVVKPAFSKYMITEEFGVNSLMVGEQDIYRDRSTFTKHLIKCFCKITLRRASSKIGAPLCVKDEYLVMYGLTLEWPASMLKFKDDLPELRNGNNSKNTQKGSPMPSNQIPQDSKRPAENSGKSFETKRPKNINGNTSAFPLPNDFASDDPIQQYNGPNKALDRAFYYNEYLDHVPFDQPGKRFAHMYKLLEIYQFCQTFGKILILAPFSLDAFISSLKCTDPKETVNISLKASLNLPLPDKKNPIKLEESKDNDLGEFYDRIEKRSPGVSKFLKSQSSPNVSYKVSVSEVFDFDALDDVASNGTSLIVECFIALERLFIDEKGEWRCMVMDKWYDEDELTTKPESKEKKDAVADENSEKQKNEENDNIHDPEIDDLLERCLNFRKLSWSERLSKRHFKNGFWIIVLLGIFQDCMHLPMYTAFVHKFIKAVVPSEGSATHLNKVLWQNFCQNLSLEDKIRALWILVDIASNFSLDIKLYIEDTLEVCTQIRSEKLKLSKRLKSEQSTLSLLSTSEAAQNVSPESLKSKIESHQASIDEINQDREYLTQKLIENDVRRLKSLGVDRNGNKYYWQELSGVQRNIKEGCTYCGSGRLWIRGVSKKDAEKLLKVSANEVEMWQMLANQSSIEKATAEVFKIIKLEDQSLVYVDKDEKTTLMNPNGTINNVIQFSPIQKKVVDETPGRVLLSESIWVSIDKPEDVDQLILWLSDDVTSDQTLAKQLRAIKKPLIQSQQRRLSHLGVSSSLDQGQNLLQKMNENEISEADMKSCQINEEEQTLNDEEELEDIAREIMELDDSSKTRVTLNRIRELEERRDYLLNTRTFKGHANKLHVRAQRKQAIIEVENKVKKQEAALNEYLSARIQRVNPTEKVWTNDLARKLWDMSLYMGAVGKPLVRNKLSVKERIAEIFNGMVSSHQKKS</sequence>
<dbReference type="InterPro" id="IPR028941">
    <property type="entry name" value="WHIM2_dom"/>
</dbReference>
<dbReference type="GO" id="GO:0031509">
    <property type="term" value="P:subtelomeric heterochromatin formation"/>
    <property type="evidence" value="ECO:0007669"/>
    <property type="project" value="TreeGrafter"/>
</dbReference>
<dbReference type="GO" id="GO:0000781">
    <property type="term" value="C:chromosome, telomeric region"/>
    <property type="evidence" value="ECO:0007669"/>
    <property type="project" value="GOC"/>
</dbReference>
<dbReference type="Proteomes" id="UP000189911">
    <property type="component" value="Chromosome E"/>
</dbReference>
<dbReference type="SMART" id="SM00571">
    <property type="entry name" value="DDT"/>
    <property type="match status" value="1"/>
</dbReference>
<dbReference type="Pfam" id="PF10537">
    <property type="entry name" value="WAC_Acf1_DNA_bd"/>
    <property type="match status" value="1"/>
</dbReference>
<comment type="subcellular location">
    <subcellularLocation>
        <location evidence="1 4">Nucleus</location>
    </subcellularLocation>
</comment>
<keyword evidence="9" id="KW-1185">Reference proteome</keyword>
<dbReference type="InterPro" id="IPR028942">
    <property type="entry name" value="WHIM1_dom"/>
</dbReference>
<dbReference type="InterPro" id="IPR018501">
    <property type="entry name" value="DDT_dom"/>
</dbReference>
<dbReference type="Pfam" id="PF15612">
    <property type="entry name" value="WHIM1"/>
    <property type="match status" value="1"/>
</dbReference>
<organism evidence="8 9">
    <name type="scientific">Lachancea nothofagi CBS 11611</name>
    <dbReference type="NCBI Taxonomy" id="1266666"/>
    <lineage>
        <taxon>Eukaryota</taxon>
        <taxon>Fungi</taxon>
        <taxon>Dikarya</taxon>
        <taxon>Ascomycota</taxon>
        <taxon>Saccharomycotina</taxon>
        <taxon>Saccharomycetes</taxon>
        <taxon>Saccharomycetales</taxon>
        <taxon>Saccharomycetaceae</taxon>
        <taxon>Lachancea</taxon>
    </lineage>
</organism>
<evidence type="ECO:0000259" key="6">
    <source>
        <dbReference type="PROSITE" id="PS50827"/>
    </source>
</evidence>
<feature type="region of interest" description="Disordered" evidence="5">
    <location>
        <begin position="519"/>
        <end position="544"/>
    </location>
</feature>
<dbReference type="PANTHER" id="PTHR32075:SF6">
    <property type="entry name" value="ISWI CHROMATIN-REMODELING COMPLEX SUBUNIT YPL216W-RELATED"/>
    <property type="match status" value="1"/>
</dbReference>
<name>A0A1G4JRR1_9SACH</name>
<dbReference type="EMBL" id="LT598451">
    <property type="protein sequence ID" value="SCU93371.1"/>
    <property type="molecule type" value="Genomic_DNA"/>
</dbReference>
<dbReference type="PANTHER" id="PTHR32075">
    <property type="entry name" value="ISWI CHROMATIN-REMODELING COMPLEX SUBUNIT YPL216W-RELATED"/>
    <property type="match status" value="1"/>
</dbReference>
<evidence type="ECO:0000313" key="8">
    <source>
        <dbReference type="EMBL" id="SCU93371.1"/>
    </source>
</evidence>
<evidence type="ECO:0000256" key="1">
    <source>
        <dbReference type="ARBA" id="ARBA00004123"/>
    </source>
</evidence>